<evidence type="ECO:0000313" key="2">
    <source>
        <dbReference type="EMBL" id="KAF2238648.1"/>
    </source>
</evidence>
<name>A0A6A6HLH5_VIRVR</name>
<dbReference type="Proteomes" id="UP000800092">
    <property type="component" value="Unassembled WGS sequence"/>
</dbReference>
<sequence length="401" mass="45414">MASNRPCSLIGSRSTSVQGGWQSFSGGRKTISGNRANVSRGHPSEDSACSCLHMCAPKRAAETVNQRLPRQNCLERRYIVSLILVIWHSSTKQSLSYGTAIPAVRIVLVDRPIEGRERYLYDADENGNQRIIDLPSQPLLDYRDICNFAGTNAHTEHHGLGLLDALTCSWNQEALQFDRKNPTLWSLACCPLQIVAKEWVRYIDVMRSSIMQYEYSSPDLLSTDHERNELRSDLNALRFWGRRFATARQDIEATLDFLYSNNASNSLPERSLSLLLDYYRRKSTVVKDQSRQVDEKISVVVSLINSGNGRPAEVAYPGTADRNIARLTGLTLVFVCRAFISSVFGASFANRLGVMYFPIRLVVDLILAYLWLHSTFPERVDIRAHWHTLYEYGARLFARPS</sequence>
<evidence type="ECO:0000256" key="1">
    <source>
        <dbReference type="SAM" id="MobiDB-lite"/>
    </source>
</evidence>
<keyword evidence="3" id="KW-1185">Reference proteome</keyword>
<evidence type="ECO:0000313" key="3">
    <source>
        <dbReference type="Proteomes" id="UP000800092"/>
    </source>
</evidence>
<dbReference type="AlphaFoldDB" id="A0A6A6HLH5"/>
<dbReference type="EMBL" id="ML991775">
    <property type="protein sequence ID" value="KAF2238648.1"/>
    <property type="molecule type" value="Genomic_DNA"/>
</dbReference>
<protein>
    <submittedName>
        <fullName evidence="2">Uncharacterized protein</fullName>
    </submittedName>
</protein>
<reference evidence="2" key="1">
    <citation type="journal article" date="2020" name="Stud. Mycol.">
        <title>101 Dothideomycetes genomes: a test case for predicting lifestyles and emergence of pathogens.</title>
        <authorList>
            <person name="Haridas S."/>
            <person name="Albert R."/>
            <person name="Binder M."/>
            <person name="Bloem J."/>
            <person name="Labutti K."/>
            <person name="Salamov A."/>
            <person name="Andreopoulos B."/>
            <person name="Baker S."/>
            <person name="Barry K."/>
            <person name="Bills G."/>
            <person name="Bluhm B."/>
            <person name="Cannon C."/>
            <person name="Castanera R."/>
            <person name="Culley D."/>
            <person name="Daum C."/>
            <person name="Ezra D."/>
            <person name="Gonzalez J."/>
            <person name="Henrissat B."/>
            <person name="Kuo A."/>
            <person name="Liang C."/>
            <person name="Lipzen A."/>
            <person name="Lutzoni F."/>
            <person name="Magnuson J."/>
            <person name="Mondo S."/>
            <person name="Nolan M."/>
            <person name="Ohm R."/>
            <person name="Pangilinan J."/>
            <person name="Park H.-J."/>
            <person name="Ramirez L."/>
            <person name="Alfaro M."/>
            <person name="Sun H."/>
            <person name="Tritt A."/>
            <person name="Yoshinaga Y."/>
            <person name="Zwiers L.-H."/>
            <person name="Turgeon B."/>
            <person name="Goodwin S."/>
            <person name="Spatafora J."/>
            <person name="Crous P."/>
            <person name="Grigoriev I."/>
        </authorList>
    </citation>
    <scope>NUCLEOTIDE SEQUENCE</scope>
    <source>
        <strain evidence="2">Tuck. ex Michener</strain>
    </source>
</reference>
<organism evidence="2 3">
    <name type="scientific">Viridothelium virens</name>
    <name type="common">Speckled blister lichen</name>
    <name type="synonym">Trypethelium virens</name>
    <dbReference type="NCBI Taxonomy" id="1048519"/>
    <lineage>
        <taxon>Eukaryota</taxon>
        <taxon>Fungi</taxon>
        <taxon>Dikarya</taxon>
        <taxon>Ascomycota</taxon>
        <taxon>Pezizomycotina</taxon>
        <taxon>Dothideomycetes</taxon>
        <taxon>Dothideomycetes incertae sedis</taxon>
        <taxon>Trypetheliales</taxon>
        <taxon>Trypetheliaceae</taxon>
        <taxon>Viridothelium</taxon>
    </lineage>
</organism>
<dbReference type="OrthoDB" id="5428055at2759"/>
<gene>
    <name evidence="2" type="ORF">EV356DRAFT_517924</name>
</gene>
<proteinExistence type="predicted"/>
<feature type="compositionally biased region" description="Polar residues" evidence="1">
    <location>
        <begin position="1"/>
        <end position="37"/>
    </location>
</feature>
<accession>A0A6A6HLH5</accession>
<feature type="region of interest" description="Disordered" evidence="1">
    <location>
        <begin position="1"/>
        <end position="39"/>
    </location>
</feature>